<feature type="domain" description="CMP/dCMP-type deaminase" evidence="3">
    <location>
        <begin position="101"/>
        <end position="240"/>
    </location>
</feature>
<keyword evidence="1" id="KW-0819">tRNA processing</keyword>
<reference evidence="5" key="2">
    <citation type="submission" date="2009-11" db="EMBL/GenBank/DDBJ databases">
        <title>The Genome Sequence of Allomyces macrogynus strain ATCC 38327.</title>
        <authorList>
            <consortium name="The Broad Institute Genome Sequencing Platform"/>
            <person name="Russ C."/>
            <person name="Cuomo C."/>
            <person name="Shea T."/>
            <person name="Young S.K."/>
            <person name="Zeng Q."/>
            <person name="Koehrsen M."/>
            <person name="Haas B."/>
            <person name="Borodovsky M."/>
            <person name="Guigo R."/>
            <person name="Alvarado L."/>
            <person name="Berlin A."/>
            <person name="Borenstein D."/>
            <person name="Chen Z."/>
            <person name="Engels R."/>
            <person name="Freedman E."/>
            <person name="Gellesch M."/>
            <person name="Goldberg J."/>
            <person name="Griggs A."/>
            <person name="Gujja S."/>
            <person name="Heiman D."/>
            <person name="Hepburn T."/>
            <person name="Howarth C."/>
            <person name="Jen D."/>
            <person name="Larson L."/>
            <person name="Lewis B."/>
            <person name="Mehta T."/>
            <person name="Park D."/>
            <person name="Pearson M."/>
            <person name="Roberts A."/>
            <person name="Saif S."/>
            <person name="Shenoy N."/>
            <person name="Sisk P."/>
            <person name="Stolte C."/>
            <person name="Sykes S."/>
            <person name="Walk T."/>
            <person name="White J."/>
            <person name="Yandava C."/>
            <person name="Burger G."/>
            <person name="Gray M.W."/>
            <person name="Holland P.W.H."/>
            <person name="King N."/>
            <person name="Lang F.B.F."/>
            <person name="Roger A.J."/>
            <person name="Ruiz-Trillo I."/>
            <person name="Lander E."/>
            <person name="Nusbaum C."/>
        </authorList>
    </citation>
    <scope>NUCLEOTIDE SEQUENCE [LARGE SCALE GENOMIC DNA]</scope>
    <source>
        <strain evidence="5">ATCC 38327</strain>
    </source>
</reference>
<evidence type="ECO:0000256" key="1">
    <source>
        <dbReference type="ARBA" id="ARBA00022694"/>
    </source>
</evidence>
<dbReference type="VEuPathDB" id="FungiDB:AMAG_05356"/>
<name>A0A0L0SBH0_ALLM3</name>
<evidence type="ECO:0000313" key="5">
    <source>
        <dbReference type="Proteomes" id="UP000054350"/>
    </source>
</evidence>
<dbReference type="GO" id="GO:0008033">
    <property type="term" value="P:tRNA processing"/>
    <property type="evidence" value="ECO:0007669"/>
    <property type="project" value="UniProtKB-KW"/>
</dbReference>
<dbReference type="eggNOG" id="KOG2771">
    <property type="taxonomic scope" value="Eukaryota"/>
</dbReference>
<dbReference type="SUPFAM" id="SSF53927">
    <property type="entry name" value="Cytidine deaminase-like"/>
    <property type="match status" value="1"/>
</dbReference>
<dbReference type="GO" id="GO:0052717">
    <property type="term" value="F:tRNA-specific adenosine-34 deaminase activity"/>
    <property type="evidence" value="ECO:0007669"/>
    <property type="project" value="TreeGrafter"/>
</dbReference>
<evidence type="ECO:0000259" key="3">
    <source>
        <dbReference type="PROSITE" id="PS51747"/>
    </source>
</evidence>
<evidence type="ECO:0000256" key="2">
    <source>
        <dbReference type="ARBA" id="ARBA00038160"/>
    </source>
</evidence>
<dbReference type="STRING" id="578462.A0A0L0SBH0"/>
<proteinExistence type="inferred from homology"/>
<dbReference type="PROSITE" id="PS51747">
    <property type="entry name" value="CYT_DCMP_DEAMINASES_2"/>
    <property type="match status" value="1"/>
</dbReference>
<evidence type="ECO:0000313" key="4">
    <source>
        <dbReference type="EMBL" id="KNE59908.1"/>
    </source>
</evidence>
<keyword evidence="5" id="KW-1185">Reference proteome</keyword>
<gene>
    <name evidence="4" type="ORF">AMAG_05356</name>
</gene>
<dbReference type="GO" id="GO:0005634">
    <property type="term" value="C:nucleus"/>
    <property type="evidence" value="ECO:0007669"/>
    <property type="project" value="TreeGrafter"/>
</dbReference>
<dbReference type="OrthoDB" id="3180714at2759"/>
<reference evidence="4 5" key="1">
    <citation type="submission" date="2009-11" db="EMBL/GenBank/DDBJ databases">
        <title>Annotation of Allomyces macrogynus ATCC 38327.</title>
        <authorList>
            <consortium name="The Broad Institute Genome Sequencing Platform"/>
            <person name="Russ C."/>
            <person name="Cuomo C."/>
            <person name="Burger G."/>
            <person name="Gray M.W."/>
            <person name="Holland P.W.H."/>
            <person name="King N."/>
            <person name="Lang F.B.F."/>
            <person name="Roger A.J."/>
            <person name="Ruiz-Trillo I."/>
            <person name="Young S.K."/>
            <person name="Zeng Q."/>
            <person name="Gargeya S."/>
            <person name="Fitzgerald M."/>
            <person name="Haas B."/>
            <person name="Abouelleil A."/>
            <person name="Alvarado L."/>
            <person name="Arachchi H.M."/>
            <person name="Berlin A."/>
            <person name="Chapman S.B."/>
            <person name="Gearin G."/>
            <person name="Goldberg J."/>
            <person name="Griggs A."/>
            <person name="Gujja S."/>
            <person name="Hansen M."/>
            <person name="Heiman D."/>
            <person name="Howarth C."/>
            <person name="Larimer J."/>
            <person name="Lui A."/>
            <person name="MacDonald P.J.P."/>
            <person name="McCowen C."/>
            <person name="Montmayeur A."/>
            <person name="Murphy C."/>
            <person name="Neiman D."/>
            <person name="Pearson M."/>
            <person name="Priest M."/>
            <person name="Roberts A."/>
            <person name="Saif S."/>
            <person name="Shea T."/>
            <person name="Sisk P."/>
            <person name="Stolte C."/>
            <person name="Sykes S."/>
            <person name="Wortman J."/>
            <person name="Nusbaum C."/>
            <person name="Birren B."/>
        </authorList>
    </citation>
    <scope>NUCLEOTIDE SEQUENCE [LARGE SCALE GENOMIC DNA]</scope>
    <source>
        <strain evidence="4 5">ATCC 38327</strain>
    </source>
</reference>
<dbReference type="Proteomes" id="UP000054350">
    <property type="component" value="Unassembled WGS sequence"/>
</dbReference>
<accession>A0A0L0SBH0</accession>
<dbReference type="OMA" id="GLESHYQ"/>
<dbReference type="Gene3D" id="3.40.140.10">
    <property type="entry name" value="Cytidine Deaminase, domain 2"/>
    <property type="match status" value="1"/>
</dbReference>
<dbReference type="CDD" id="cd01285">
    <property type="entry name" value="nucleoside_deaminase"/>
    <property type="match status" value="1"/>
</dbReference>
<dbReference type="InterPro" id="IPR016193">
    <property type="entry name" value="Cytidine_deaminase-like"/>
</dbReference>
<comment type="similarity">
    <text evidence="2">Belongs to the cytidine and deoxycytidylate deaminase family. ADAT3 subfamily.</text>
</comment>
<organism evidence="4 5">
    <name type="scientific">Allomyces macrogynus (strain ATCC 38327)</name>
    <name type="common">Allomyces javanicus var. macrogynus</name>
    <dbReference type="NCBI Taxonomy" id="578462"/>
    <lineage>
        <taxon>Eukaryota</taxon>
        <taxon>Fungi</taxon>
        <taxon>Fungi incertae sedis</taxon>
        <taxon>Blastocladiomycota</taxon>
        <taxon>Blastocladiomycetes</taxon>
        <taxon>Blastocladiales</taxon>
        <taxon>Blastocladiaceae</taxon>
        <taxon>Allomyces</taxon>
    </lineage>
</organism>
<dbReference type="Pfam" id="PF00383">
    <property type="entry name" value="dCMP_cyt_deam_1"/>
    <property type="match status" value="1"/>
</dbReference>
<dbReference type="InterPro" id="IPR002125">
    <property type="entry name" value="CMP_dCMP_dom"/>
</dbReference>
<dbReference type="GO" id="GO:0005737">
    <property type="term" value="C:cytoplasm"/>
    <property type="evidence" value="ECO:0007669"/>
    <property type="project" value="TreeGrafter"/>
</dbReference>
<protein>
    <recommendedName>
        <fullName evidence="3">CMP/dCMP-type deaminase domain-containing protein</fullName>
    </recommendedName>
</protein>
<sequence length="260" mass="28992">MDGDFAHLKRIRRTDADGTVILSILLGSTTSVCETDVRAKLAQRLPDHQPRLYRHGVSRWPPLTRAQYEAWKDTWPMYWRESAARKDPLVGAARDAVQTLMRDHVLAHVAKVEQETSHKPCSAGLVYDPTTKTVLAVAHDTRATTFHPLAHTAMNLIEQVAQARGSPTTSGKRKADDATYLCTGLMVILTHEPCIMCSMALLHSRVESAVYAIPAPTTGGLGSVVKVHTERRLNHKFKAWRYCEVGSVREVLGSVEEFHY</sequence>
<dbReference type="PANTHER" id="PTHR11079">
    <property type="entry name" value="CYTOSINE DEAMINASE FAMILY MEMBER"/>
    <property type="match status" value="1"/>
</dbReference>
<dbReference type="EMBL" id="GG745335">
    <property type="protein sequence ID" value="KNE59908.1"/>
    <property type="molecule type" value="Genomic_DNA"/>
</dbReference>
<dbReference type="PANTHER" id="PTHR11079:SF156">
    <property type="entry name" value="INACTIVE TRNA-SPECIFIC ADENOSINE DEAMINASE-LIKE PROTEIN 3-RELATED"/>
    <property type="match status" value="1"/>
</dbReference>
<dbReference type="AlphaFoldDB" id="A0A0L0SBH0"/>